<feature type="transmembrane region" description="Helical" evidence="1">
    <location>
        <begin position="82"/>
        <end position="105"/>
    </location>
</feature>
<dbReference type="RefSeq" id="WP_386812682.1">
    <property type="nucleotide sequence ID" value="NZ_JBHTIH010000004.1"/>
</dbReference>
<dbReference type="Proteomes" id="UP001597090">
    <property type="component" value="Unassembled WGS sequence"/>
</dbReference>
<sequence>MKSLERIIVVIGALDLAYIAWVLVGTLRGAGFSAIWQSTVAFGLPFPALQVGAVAAIYLAILACGLALLLRRRRLAWLNYWLLPLRVALVLPTLFPLFAAMSAIGIASNPWAVFALLAITELFRVVLVYRWSRAETPVRHAVGSAV</sequence>
<feature type="transmembrane region" description="Helical" evidence="1">
    <location>
        <begin position="7"/>
        <end position="27"/>
    </location>
</feature>
<evidence type="ECO:0000256" key="1">
    <source>
        <dbReference type="SAM" id="Phobius"/>
    </source>
</evidence>
<organism evidence="2 3">
    <name type="scientific">Lysobacter koreensis</name>
    <dbReference type="NCBI Taxonomy" id="266122"/>
    <lineage>
        <taxon>Bacteria</taxon>
        <taxon>Pseudomonadati</taxon>
        <taxon>Pseudomonadota</taxon>
        <taxon>Gammaproteobacteria</taxon>
        <taxon>Lysobacterales</taxon>
        <taxon>Lysobacteraceae</taxon>
        <taxon>Lysobacter</taxon>
    </lineage>
</organism>
<proteinExistence type="predicted"/>
<comment type="caution">
    <text evidence="2">The sequence shown here is derived from an EMBL/GenBank/DDBJ whole genome shotgun (WGS) entry which is preliminary data.</text>
</comment>
<protein>
    <recommendedName>
        <fullName evidence="4">Integral membrane protein</fullName>
    </recommendedName>
</protein>
<accession>A0ABW2YNK7</accession>
<evidence type="ECO:0008006" key="4">
    <source>
        <dbReference type="Google" id="ProtNLM"/>
    </source>
</evidence>
<keyword evidence="3" id="KW-1185">Reference proteome</keyword>
<keyword evidence="1" id="KW-0472">Membrane</keyword>
<keyword evidence="1" id="KW-0812">Transmembrane</keyword>
<dbReference type="EMBL" id="JBHTIH010000004">
    <property type="protein sequence ID" value="MFD0739651.1"/>
    <property type="molecule type" value="Genomic_DNA"/>
</dbReference>
<gene>
    <name evidence="2" type="ORF">ACFQZQ_10210</name>
</gene>
<reference evidence="3" key="1">
    <citation type="journal article" date="2019" name="Int. J. Syst. Evol. Microbiol.">
        <title>The Global Catalogue of Microorganisms (GCM) 10K type strain sequencing project: providing services to taxonomists for standard genome sequencing and annotation.</title>
        <authorList>
            <consortium name="The Broad Institute Genomics Platform"/>
            <consortium name="The Broad Institute Genome Sequencing Center for Infectious Disease"/>
            <person name="Wu L."/>
            <person name="Ma J."/>
        </authorList>
    </citation>
    <scope>NUCLEOTIDE SEQUENCE [LARGE SCALE GENOMIC DNA]</scope>
    <source>
        <strain evidence="3">CCUG 55491</strain>
    </source>
</reference>
<feature type="transmembrane region" description="Helical" evidence="1">
    <location>
        <begin position="111"/>
        <end position="129"/>
    </location>
</feature>
<keyword evidence="1" id="KW-1133">Transmembrane helix</keyword>
<evidence type="ECO:0000313" key="2">
    <source>
        <dbReference type="EMBL" id="MFD0739651.1"/>
    </source>
</evidence>
<name>A0ABW2YNK7_9GAMM</name>
<feature type="transmembrane region" description="Helical" evidence="1">
    <location>
        <begin position="47"/>
        <end position="70"/>
    </location>
</feature>
<evidence type="ECO:0000313" key="3">
    <source>
        <dbReference type="Proteomes" id="UP001597090"/>
    </source>
</evidence>